<sequence length="147" mass="16289">MYQAELLLGIEAGDDEHREARRCASEEGALALLELALDALLRDVSTHAQLDSRHWRDLLLGDDDDNVIAELQRLRSLAADPESWLGWLLTRLNALHGDEGAGSKRGAVNAQLISSSHSAAPLDEQLRRCIRAARDEIAALRETSEEW</sequence>
<dbReference type="AlphaFoldDB" id="W1NDC1"/>
<keyword evidence="2" id="KW-1185">Reference proteome</keyword>
<dbReference type="PATRIC" id="fig|1178482.3.peg.238"/>
<dbReference type="Pfam" id="PF20227">
    <property type="entry name" value="DUF6586"/>
    <property type="match status" value="1"/>
</dbReference>
<comment type="caution">
    <text evidence="1">The sequence shown here is derived from an EMBL/GenBank/DDBJ whole genome shotgun (WGS) entry which is preliminary data.</text>
</comment>
<dbReference type="InterPro" id="IPR046493">
    <property type="entry name" value="DUF6586"/>
</dbReference>
<reference evidence="1 2" key="1">
    <citation type="submission" date="2013-08" db="EMBL/GenBank/DDBJ databases">
        <title>draft genome of Halomonas huanghegensis, strain BJGMM-B45T.</title>
        <authorList>
            <person name="Miao C."/>
            <person name="Wan Y."/>
            <person name="Jin W."/>
        </authorList>
    </citation>
    <scope>NUCLEOTIDE SEQUENCE [LARGE SCALE GENOMIC DNA]</scope>
    <source>
        <strain evidence="1 2">BJGMM-B45</strain>
    </source>
</reference>
<proteinExistence type="predicted"/>
<organism evidence="1 2">
    <name type="scientific">Halomonas huangheensis</name>
    <dbReference type="NCBI Taxonomy" id="1178482"/>
    <lineage>
        <taxon>Bacteria</taxon>
        <taxon>Pseudomonadati</taxon>
        <taxon>Pseudomonadota</taxon>
        <taxon>Gammaproteobacteria</taxon>
        <taxon>Oceanospirillales</taxon>
        <taxon>Halomonadaceae</taxon>
        <taxon>Halomonas</taxon>
    </lineage>
</organism>
<gene>
    <name evidence="1" type="ORF">BJB45_18170</name>
</gene>
<dbReference type="Proteomes" id="UP000019113">
    <property type="component" value="Unassembled WGS sequence"/>
</dbReference>
<dbReference type="STRING" id="1178482.AR456_11755"/>
<name>W1NDC1_9GAMM</name>
<accession>W1NDC1</accession>
<evidence type="ECO:0000313" key="1">
    <source>
        <dbReference type="EMBL" id="ERL53200.1"/>
    </source>
</evidence>
<dbReference type="EMBL" id="AVBC01000011">
    <property type="protein sequence ID" value="ERL53200.1"/>
    <property type="molecule type" value="Genomic_DNA"/>
</dbReference>
<protein>
    <submittedName>
        <fullName evidence="1">Uncharacterized protein</fullName>
    </submittedName>
</protein>
<evidence type="ECO:0000313" key="2">
    <source>
        <dbReference type="Proteomes" id="UP000019113"/>
    </source>
</evidence>